<feature type="region of interest" description="Disordered" evidence="1">
    <location>
        <begin position="1"/>
        <end position="23"/>
    </location>
</feature>
<proteinExistence type="predicted"/>
<evidence type="ECO:0000256" key="1">
    <source>
        <dbReference type="SAM" id="MobiDB-lite"/>
    </source>
</evidence>
<protein>
    <submittedName>
        <fullName evidence="2">Uncharacterized protein</fullName>
    </submittedName>
</protein>
<evidence type="ECO:0000313" key="2">
    <source>
        <dbReference type="EMBL" id="TNN36848.1"/>
    </source>
</evidence>
<gene>
    <name evidence="2" type="ORF">EYF80_052988</name>
</gene>
<reference evidence="2 3" key="1">
    <citation type="submission" date="2019-03" db="EMBL/GenBank/DDBJ databases">
        <title>First draft genome of Liparis tanakae, snailfish: a comprehensive survey of snailfish specific genes.</title>
        <authorList>
            <person name="Kim W."/>
            <person name="Song I."/>
            <person name="Jeong J.-H."/>
            <person name="Kim D."/>
            <person name="Kim S."/>
            <person name="Ryu S."/>
            <person name="Song J.Y."/>
            <person name="Lee S.K."/>
        </authorList>
    </citation>
    <scope>NUCLEOTIDE SEQUENCE [LARGE SCALE GENOMIC DNA]</scope>
    <source>
        <tissue evidence="2">Muscle</tissue>
    </source>
</reference>
<keyword evidence="3" id="KW-1185">Reference proteome</keyword>
<feature type="compositionally biased region" description="Gly residues" evidence="1">
    <location>
        <begin position="10"/>
        <end position="23"/>
    </location>
</feature>
<comment type="caution">
    <text evidence="2">The sequence shown here is derived from an EMBL/GenBank/DDBJ whole genome shotgun (WGS) entry which is preliminary data.</text>
</comment>
<evidence type="ECO:0000313" key="3">
    <source>
        <dbReference type="Proteomes" id="UP000314294"/>
    </source>
</evidence>
<dbReference type="AlphaFoldDB" id="A0A4Z2F6V0"/>
<dbReference type="EMBL" id="SRLO01001563">
    <property type="protein sequence ID" value="TNN36848.1"/>
    <property type="molecule type" value="Genomic_DNA"/>
</dbReference>
<accession>A0A4Z2F6V0</accession>
<dbReference type="Proteomes" id="UP000314294">
    <property type="component" value="Unassembled WGS sequence"/>
</dbReference>
<organism evidence="2 3">
    <name type="scientific">Liparis tanakae</name>
    <name type="common">Tanaka's snailfish</name>
    <dbReference type="NCBI Taxonomy" id="230148"/>
    <lineage>
        <taxon>Eukaryota</taxon>
        <taxon>Metazoa</taxon>
        <taxon>Chordata</taxon>
        <taxon>Craniata</taxon>
        <taxon>Vertebrata</taxon>
        <taxon>Euteleostomi</taxon>
        <taxon>Actinopterygii</taxon>
        <taxon>Neopterygii</taxon>
        <taxon>Teleostei</taxon>
        <taxon>Neoteleostei</taxon>
        <taxon>Acanthomorphata</taxon>
        <taxon>Eupercaria</taxon>
        <taxon>Perciformes</taxon>
        <taxon>Cottioidei</taxon>
        <taxon>Cottales</taxon>
        <taxon>Liparidae</taxon>
        <taxon>Liparis</taxon>
    </lineage>
</organism>
<name>A0A4Z2F6V0_9TELE</name>
<sequence>MAEKEKRAGARGGGEVTGKVTGGVGPEGVASWAGLAISELFRPLVSVSGWITGRLGVPGPVSRRPPPSDSSSVFSKSLRRDFLIFLPLEWVDSTSGGALLLITVEDAKEAFLTFSPPFSETTTSLLTKKVSLGSVDSDPGGLSGNALSPFPPPLLDSSESEKLPLVSRGLAAMELSNVVLDVTKCGLNAAAGLMSYGSTEDRFRFEADHVIRALSNPVPGEHGS</sequence>